<feature type="region of interest" description="Disordered" evidence="1">
    <location>
        <begin position="1"/>
        <end position="182"/>
    </location>
</feature>
<dbReference type="EMBL" id="BTSX01000003">
    <property type="protein sequence ID" value="GMS91201.1"/>
    <property type="molecule type" value="Genomic_DNA"/>
</dbReference>
<protein>
    <submittedName>
        <fullName evidence="2">Uncharacterized protein</fullName>
    </submittedName>
</protein>
<feature type="compositionally biased region" description="Basic and acidic residues" evidence="1">
    <location>
        <begin position="135"/>
        <end position="154"/>
    </location>
</feature>
<feature type="compositionally biased region" description="Basic and acidic residues" evidence="1">
    <location>
        <begin position="398"/>
        <end position="413"/>
    </location>
</feature>
<accession>A0AAV5T6Q6</accession>
<feature type="compositionally biased region" description="Polar residues" evidence="1">
    <location>
        <begin position="28"/>
        <end position="44"/>
    </location>
</feature>
<dbReference type="PANTHER" id="PTHR48441">
    <property type="match status" value="1"/>
</dbReference>
<dbReference type="PANTHER" id="PTHR48441:SF1">
    <property type="entry name" value="NT-3"/>
    <property type="match status" value="1"/>
</dbReference>
<feature type="compositionally biased region" description="Basic and acidic residues" evidence="1">
    <location>
        <begin position="71"/>
        <end position="123"/>
    </location>
</feature>
<reference evidence="2" key="1">
    <citation type="submission" date="2023-10" db="EMBL/GenBank/DDBJ databases">
        <title>Genome assembly of Pristionchus species.</title>
        <authorList>
            <person name="Yoshida K."/>
            <person name="Sommer R.J."/>
        </authorList>
    </citation>
    <scope>NUCLEOTIDE SEQUENCE</scope>
    <source>
        <strain evidence="2">RS0144</strain>
    </source>
</reference>
<gene>
    <name evidence="2" type="ORF">PENTCL1PPCAC_13376</name>
</gene>
<evidence type="ECO:0000256" key="1">
    <source>
        <dbReference type="SAM" id="MobiDB-lite"/>
    </source>
</evidence>
<feature type="compositionally biased region" description="Basic residues" evidence="1">
    <location>
        <begin position="124"/>
        <end position="134"/>
    </location>
</feature>
<proteinExistence type="predicted"/>
<feature type="compositionally biased region" description="Basic residues" evidence="1">
    <location>
        <begin position="370"/>
        <end position="384"/>
    </location>
</feature>
<dbReference type="AlphaFoldDB" id="A0AAV5T6Q6"/>
<sequence length="442" mass="50139">MSDEPSIPMDQEEEDNDEYFSARESLKRSGSQENLKSSKTPRSNRSNRDGRDVASPITPQSETSPSASSSRKSDRQQMFFSDEKAQQRSENSTKKSEKVKRLLKDKSHWDMREYKKEELEPPAKPKKKKKKTPKKKAEEKVEEKVEQKEKSKTDEETEQEEEKEPVKSSDRVKPPPRSFFQSEQLILRTKVDKPITPKCKYYTLRFAKTQEVVEYDSEGMQHQLPYFNERAISNPWRRWGAHRALCDQGGFAVDKNKKLVEIKRGSDPPPCPPNPRQVTLNKNCEAPDSQTMMGTLRVEVGPAEEEVHRIGRVMEDYVVSKGGFVPPPLTRKDMQQMAPRPVKNAPGQPVVVVQTKGGNQPPKDASAVKVKAKKKASKPKKNKKSGSESDNVTEDESTAEKGKKKEPKDDSKKGGGFGFFKRKKSQQPPKGKGRPNNKGSVR</sequence>
<evidence type="ECO:0000313" key="3">
    <source>
        <dbReference type="Proteomes" id="UP001432027"/>
    </source>
</evidence>
<dbReference type="Proteomes" id="UP001432027">
    <property type="component" value="Unassembled WGS sequence"/>
</dbReference>
<feature type="compositionally biased region" description="Basic residues" evidence="1">
    <location>
        <begin position="420"/>
        <end position="442"/>
    </location>
</feature>
<comment type="caution">
    <text evidence="2">The sequence shown here is derived from an EMBL/GenBank/DDBJ whole genome shotgun (WGS) entry which is preliminary data.</text>
</comment>
<keyword evidence="3" id="KW-1185">Reference proteome</keyword>
<name>A0AAV5T6Q6_9BILA</name>
<feature type="region of interest" description="Disordered" evidence="1">
    <location>
        <begin position="325"/>
        <end position="442"/>
    </location>
</feature>
<organism evidence="2 3">
    <name type="scientific">Pristionchus entomophagus</name>
    <dbReference type="NCBI Taxonomy" id="358040"/>
    <lineage>
        <taxon>Eukaryota</taxon>
        <taxon>Metazoa</taxon>
        <taxon>Ecdysozoa</taxon>
        <taxon>Nematoda</taxon>
        <taxon>Chromadorea</taxon>
        <taxon>Rhabditida</taxon>
        <taxon>Rhabditina</taxon>
        <taxon>Diplogasteromorpha</taxon>
        <taxon>Diplogasteroidea</taxon>
        <taxon>Neodiplogasteridae</taxon>
        <taxon>Pristionchus</taxon>
    </lineage>
</organism>
<feature type="compositionally biased region" description="Low complexity" evidence="1">
    <location>
        <begin position="61"/>
        <end position="70"/>
    </location>
</feature>
<feature type="compositionally biased region" description="Basic and acidic residues" evidence="1">
    <location>
        <begin position="164"/>
        <end position="173"/>
    </location>
</feature>
<evidence type="ECO:0000313" key="2">
    <source>
        <dbReference type="EMBL" id="GMS91201.1"/>
    </source>
</evidence>